<dbReference type="PROSITE" id="PS01358">
    <property type="entry name" value="ZF_RANBP2_1"/>
    <property type="match status" value="1"/>
</dbReference>
<name>A0A1S1PPN3_9ACTN</name>
<keyword evidence="1" id="KW-0479">Metal-binding</keyword>
<dbReference type="GO" id="GO:0008270">
    <property type="term" value="F:zinc ion binding"/>
    <property type="evidence" value="ECO:0007669"/>
    <property type="project" value="UniProtKB-KW"/>
</dbReference>
<keyword evidence="3" id="KW-0862">Zinc</keyword>
<evidence type="ECO:0000313" key="7">
    <source>
        <dbReference type="Proteomes" id="UP000179769"/>
    </source>
</evidence>
<protein>
    <recommendedName>
        <fullName evidence="5">RanBP2-type domain-containing protein</fullName>
    </recommendedName>
</protein>
<dbReference type="AlphaFoldDB" id="A0A1S1PPN3"/>
<feature type="region of interest" description="Disordered" evidence="4">
    <location>
        <begin position="64"/>
        <end position="89"/>
    </location>
</feature>
<dbReference type="Proteomes" id="UP000179769">
    <property type="component" value="Unassembled WGS sequence"/>
</dbReference>
<keyword evidence="7" id="KW-1185">Reference proteome</keyword>
<evidence type="ECO:0000256" key="2">
    <source>
        <dbReference type="ARBA" id="ARBA00022771"/>
    </source>
</evidence>
<reference evidence="7" key="1">
    <citation type="submission" date="2016-07" db="EMBL/GenBank/DDBJ databases">
        <title>Frankia sp. NRRL B-16219 Genome sequencing.</title>
        <authorList>
            <person name="Ghodhbane-Gtari F."/>
            <person name="Swanson E."/>
            <person name="Gueddou A."/>
            <person name="Louati M."/>
            <person name="Nouioui I."/>
            <person name="Hezbri K."/>
            <person name="Abebe-Akele F."/>
            <person name="Simpson S."/>
            <person name="Morris K."/>
            <person name="Thomas K."/>
            <person name="Gtari M."/>
            <person name="Tisa L.S."/>
        </authorList>
    </citation>
    <scope>NUCLEOTIDE SEQUENCE [LARGE SCALE GENOMIC DNA]</scope>
    <source>
        <strain evidence="7">NRRL B-16219</strain>
    </source>
</reference>
<evidence type="ECO:0000256" key="4">
    <source>
        <dbReference type="SAM" id="MobiDB-lite"/>
    </source>
</evidence>
<gene>
    <name evidence="6" type="ORF">BBK14_24305</name>
</gene>
<comment type="caution">
    <text evidence="6">The sequence shown here is derived from an EMBL/GenBank/DDBJ whole genome shotgun (WGS) entry which is preliminary data.</text>
</comment>
<dbReference type="EMBL" id="MAXA01000240">
    <property type="protein sequence ID" value="OHV23247.1"/>
    <property type="molecule type" value="Genomic_DNA"/>
</dbReference>
<dbReference type="InterPro" id="IPR001876">
    <property type="entry name" value="Znf_RanBP2"/>
</dbReference>
<feature type="domain" description="RanBP2-type" evidence="5">
    <location>
        <begin position="19"/>
        <end position="38"/>
    </location>
</feature>
<organism evidence="6 7">
    <name type="scientific">Parafrankia soli</name>
    <dbReference type="NCBI Taxonomy" id="2599596"/>
    <lineage>
        <taxon>Bacteria</taxon>
        <taxon>Bacillati</taxon>
        <taxon>Actinomycetota</taxon>
        <taxon>Actinomycetes</taxon>
        <taxon>Frankiales</taxon>
        <taxon>Frankiaceae</taxon>
        <taxon>Parafrankia</taxon>
    </lineage>
</organism>
<proteinExistence type="predicted"/>
<accession>A0A1S1PPN3</accession>
<evidence type="ECO:0000256" key="1">
    <source>
        <dbReference type="ARBA" id="ARBA00022723"/>
    </source>
</evidence>
<evidence type="ECO:0000259" key="5">
    <source>
        <dbReference type="PROSITE" id="PS01358"/>
    </source>
</evidence>
<evidence type="ECO:0000256" key="3">
    <source>
        <dbReference type="ARBA" id="ARBA00022833"/>
    </source>
</evidence>
<evidence type="ECO:0000313" key="6">
    <source>
        <dbReference type="EMBL" id="OHV23247.1"/>
    </source>
</evidence>
<feature type="compositionally biased region" description="Pro residues" evidence="4">
    <location>
        <begin position="73"/>
        <end position="87"/>
    </location>
</feature>
<keyword evidence="2" id="KW-0863">Zinc-finger</keyword>
<sequence>MSALVPGAPPVSVVSAQVWHCPACRRANDKLRVTCRACHAYRPCEHYSHGRRCGATPVRNYPAGPKCAAHTPPGAPPTTPRQPPPVRVPAGERLWTASRLAIPVAQVGRCACGEHHQRYGPGGNPLCPKCLANRP</sequence>